<proteinExistence type="predicted"/>
<dbReference type="Proteomes" id="UP000648984">
    <property type="component" value="Unassembled WGS sequence"/>
</dbReference>
<organism evidence="2 3">
    <name type="scientific">Aromatoleum diolicum</name>
    <dbReference type="NCBI Taxonomy" id="75796"/>
    <lineage>
        <taxon>Bacteria</taxon>
        <taxon>Pseudomonadati</taxon>
        <taxon>Pseudomonadota</taxon>
        <taxon>Betaproteobacteria</taxon>
        <taxon>Rhodocyclales</taxon>
        <taxon>Rhodocyclaceae</taxon>
        <taxon>Aromatoleum</taxon>
    </lineage>
</organism>
<comment type="caution">
    <text evidence="2">The sequence shown here is derived from an EMBL/GenBank/DDBJ whole genome shotgun (WGS) entry which is preliminary data.</text>
</comment>
<evidence type="ECO:0000313" key="3">
    <source>
        <dbReference type="Proteomes" id="UP000648984"/>
    </source>
</evidence>
<evidence type="ECO:0000313" key="2">
    <source>
        <dbReference type="EMBL" id="NMG73403.1"/>
    </source>
</evidence>
<name>A0ABX1Q4W1_9RHOO</name>
<feature type="domain" description="MJ1316 RNA cyclic group end recognition" evidence="1">
    <location>
        <begin position="1"/>
        <end position="82"/>
    </location>
</feature>
<dbReference type="Pfam" id="PF04457">
    <property type="entry name" value="MJ1316"/>
    <property type="match status" value="1"/>
</dbReference>
<dbReference type="EMBL" id="WTVQ01000002">
    <property type="protein sequence ID" value="NMG73403.1"/>
    <property type="molecule type" value="Genomic_DNA"/>
</dbReference>
<sequence length="84" mass="10134">MTPLHELLSRIRWDAEFGAAHFVLGYYDRVARRIVRVDLRDLSVDFENHSMLNLLDEDGNARSMPMHRVKEVFRNDQLIWRREH</sequence>
<evidence type="ECO:0000259" key="1">
    <source>
        <dbReference type="Pfam" id="PF04457"/>
    </source>
</evidence>
<dbReference type="InterPro" id="IPR040459">
    <property type="entry name" value="MJ1316"/>
</dbReference>
<dbReference type="RefSeq" id="WP_169258561.1">
    <property type="nucleotide sequence ID" value="NZ_WTVQ01000002.1"/>
</dbReference>
<protein>
    <submittedName>
        <fullName evidence="2">DUF504 domain-containing protein</fullName>
    </submittedName>
</protein>
<reference evidence="2 3" key="1">
    <citation type="submission" date="2019-12" db="EMBL/GenBank/DDBJ databases">
        <title>Comparative genomics gives insights into the taxonomy of the Azoarcus-Aromatoleum group and reveals separate origins of nif in the plant-associated Azoarcus and non-plant-associated Aromatoleum sub-groups.</title>
        <authorList>
            <person name="Lafos M."/>
            <person name="Maluk M."/>
            <person name="Batista M."/>
            <person name="Junghare M."/>
            <person name="Carmona M."/>
            <person name="Faoro H."/>
            <person name="Cruz L.M."/>
            <person name="Battistoni F."/>
            <person name="De Souza E."/>
            <person name="Pedrosa F."/>
            <person name="Chen W.-M."/>
            <person name="Poole P.S."/>
            <person name="Dixon R.A."/>
            <person name="James E.K."/>
        </authorList>
    </citation>
    <scope>NUCLEOTIDE SEQUENCE [LARGE SCALE GENOMIC DNA]</scope>
    <source>
        <strain evidence="2 3">22Lin</strain>
    </source>
</reference>
<accession>A0ABX1Q4W1</accession>
<keyword evidence="3" id="KW-1185">Reference proteome</keyword>
<gene>
    <name evidence="2" type="ORF">GPA25_01395</name>
</gene>